<proteinExistence type="predicted"/>
<keyword evidence="3" id="KW-1185">Reference proteome</keyword>
<dbReference type="Proteomes" id="UP000473325">
    <property type="component" value="Unassembled WGS sequence"/>
</dbReference>
<evidence type="ECO:0000256" key="1">
    <source>
        <dbReference type="SAM" id="MobiDB-lite"/>
    </source>
</evidence>
<name>A0A6L7EP34_9ACTN</name>
<protein>
    <recommendedName>
        <fullName evidence="4">Lipoprotein LpqN</fullName>
    </recommendedName>
</protein>
<feature type="compositionally biased region" description="Polar residues" evidence="1">
    <location>
        <begin position="55"/>
        <end position="76"/>
    </location>
</feature>
<dbReference type="AlphaFoldDB" id="A0A6L7EP34"/>
<gene>
    <name evidence="2" type="ORF">GRQ65_05865</name>
</gene>
<evidence type="ECO:0000313" key="2">
    <source>
        <dbReference type="EMBL" id="MXG89073.1"/>
    </source>
</evidence>
<dbReference type="PROSITE" id="PS51257">
    <property type="entry name" value="PROKAR_LIPOPROTEIN"/>
    <property type="match status" value="1"/>
</dbReference>
<reference evidence="2 3" key="1">
    <citation type="submission" date="2019-12" db="EMBL/GenBank/DDBJ databases">
        <authorList>
            <person name="Kun Z."/>
        </authorList>
    </citation>
    <scope>NUCLEOTIDE SEQUENCE [LARGE SCALE GENOMIC DNA]</scope>
    <source>
        <strain evidence="2 3">YIM 123512</strain>
    </source>
</reference>
<comment type="caution">
    <text evidence="2">The sequence shown here is derived from an EMBL/GenBank/DDBJ whole genome shotgun (WGS) entry which is preliminary data.</text>
</comment>
<feature type="compositionally biased region" description="Low complexity" evidence="1">
    <location>
        <begin position="36"/>
        <end position="54"/>
    </location>
</feature>
<accession>A0A6L7EP34</accession>
<feature type="region of interest" description="Disordered" evidence="1">
    <location>
        <begin position="25"/>
        <end position="79"/>
    </location>
</feature>
<dbReference type="EMBL" id="WUEK01000003">
    <property type="protein sequence ID" value="MXG89073.1"/>
    <property type="molecule type" value="Genomic_DNA"/>
</dbReference>
<evidence type="ECO:0008006" key="4">
    <source>
        <dbReference type="Google" id="ProtNLM"/>
    </source>
</evidence>
<organism evidence="2 3">
    <name type="scientific">Nocardioides flavescens</name>
    <dbReference type="NCBI Taxonomy" id="2691959"/>
    <lineage>
        <taxon>Bacteria</taxon>
        <taxon>Bacillati</taxon>
        <taxon>Actinomycetota</taxon>
        <taxon>Actinomycetes</taxon>
        <taxon>Propionibacteriales</taxon>
        <taxon>Nocardioidaceae</taxon>
        <taxon>Nocardioides</taxon>
    </lineage>
</organism>
<evidence type="ECO:0000313" key="3">
    <source>
        <dbReference type="Proteomes" id="UP000473325"/>
    </source>
</evidence>
<sequence length="216" mass="21465">MLQSNKVSAGARLVVAGAAALALTSCSSSDDDAPDEAAASASVSPSSSPSAGPSEVQTSATASVPDSPSTESSDTAATGPLIAVGTASFRAPDGWIEAGGISTQQNSARRPGGGGVITVSDMESLGSAVDTLAQVTLENAPEGATRLPDTALGDDGTVAAQLTWKEGGNTTVRLIATRAGRTINLAFTLRPSDLRADPDLVESVLASWQWVAGGPS</sequence>